<keyword evidence="4 6" id="KW-0732">Signal</keyword>
<accession>A0A914X2F8</accession>
<evidence type="ECO:0000313" key="8">
    <source>
        <dbReference type="WBParaSite" id="PSAMB.scaffold6373size9616.g28394.t1"/>
    </source>
</evidence>
<evidence type="ECO:0000256" key="1">
    <source>
        <dbReference type="ARBA" id="ARBA00004613"/>
    </source>
</evidence>
<protein>
    <submittedName>
        <fullName evidence="8">Uncharacterized protein</fullName>
    </submittedName>
</protein>
<dbReference type="Pfam" id="PF03227">
    <property type="entry name" value="GILT"/>
    <property type="match status" value="1"/>
</dbReference>
<evidence type="ECO:0000256" key="6">
    <source>
        <dbReference type="SAM" id="SignalP"/>
    </source>
</evidence>
<comment type="similarity">
    <text evidence="2">Belongs to the GILT family.</text>
</comment>
<dbReference type="Proteomes" id="UP000887566">
    <property type="component" value="Unplaced"/>
</dbReference>
<keyword evidence="7" id="KW-1185">Reference proteome</keyword>
<sequence length="253" mass="27776">MFALLAATTIALCAVGVNGACNIPPTLWCDNPQIAKKCGVEQQCEDYARAFEHQRVKITLLYEALCGGCQQFILNVLQPQIFHDLGDIVDIELIPYGNAKNESGTIVCQHGEKECDMNKYESCAIHYINGTNAAVPFIYCLEKAIHDGKELAEATKQCYRKEKISTAVQSKISTCHSGPLGDKLQQDAGLRTDAVGPIKHKFVPWVLVQGVSLNGVQSIQNDLALFICQWYIGPKPAACPPDSITSGIDTRYW</sequence>
<name>A0A914X2F8_9BILA</name>
<dbReference type="PANTHER" id="PTHR13234:SF8">
    <property type="entry name" value="GAMMA-INTERFERON-INDUCIBLE LYSOSOMAL THIOL REDUCTASE"/>
    <property type="match status" value="1"/>
</dbReference>
<dbReference type="GO" id="GO:0005576">
    <property type="term" value="C:extracellular region"/>
    <property type="evidence" value="ECO:0007669"/>
    <property type="project" value="UniProtKB-SubCell"/>
</dbReference>
<feature type="signal peptide" evidence="6">
    <location>
        <begin position="1"/>
        <end position="19"/>
    </location>
</feature>
<reference evidence="8" key="1">
    <citation type="submission" date="2022-11" db="UniProtKB">
        <authorList>
            <consortium name="WormBaseParasite"/>
        </authorList>
    </citation>
    <scope>IDENTIFICATION</scope>
</reference>
<dbReference type="WBParaSite" id="PSAMB.scaffold6373size9616.g28394.t1">
    <property type="protein sequence ID" value="PSAMB.scaffold6373size9616.g28394.t1"/>
    <property type="gene ID" value="PSAMB.scaffold6373size9616.g28394"/>
</dbReference>
<dbReference type="InterPro" id="IPR004911">
    <property type="entry name" value="Interferon-induced_GILT"/>
</dbReference>
<evidence type="ECO:0000313" key="7">
    <source>
        <dbReference type="Proteomes" id="UP000887566"/>
    </source>
</evidence>
<evidence type="ECO:0000256" key="5">
    <source>
        <dbReference type="ARBA" id="ARBA00023180"/>
    </source>
</evidence>
<dbReference type="GO" id="GO:0016671">
    <property type="term" value="F:oxidoreductase activity, acting on a sulfur group of donors, disulfide as acceptor"/>
    <property type="evidence" value="ECO:0007669"/>
    <property type="project" value="InterPro"/>
</dbReference>
<organism evidence="7 8">
    <name type="scientific">Plectus sambesii</name>
    <dbReference type="NCBI Taxonomy" id="2011161"/>
    <lineage>
        <taxon>Eukaryota</taxon>
        <taxon>Metazoa</taxon>
        <taxon>Ecdysozoa</taxon>
        <taxon>Nematoda</taxon>
        <taxon>Chromadorea</taxon>
        <taxon>Plectida</taxon>
        <taxon>Plectina</taxon>
        <taxon>Plectoidea</taxon>
        <taxon>Plectidae</taxon>
        <taxon>Plectus</taxon>
    </lineage>
</organism>
<comment type="subcellular location">
    <subcellularLocation>
        <location evidence="1">Secreted</location>
    </subcellularLocation>
</comment>
<keyword evidence="5" id="KW-0325">Glycoprotein</keyword>
<dbReference type="PANTHER" id="PTHR13234">
    <property type="entry name" value="GAMMA-INTERFERON INDUCIBLE LYSOSOMAL THIOL REDUCTASE GILT"/>
    <property type="match status" value="1"/>
</dbReference>
<feature type="chain" id="PRO_5036724402" evidence="6">
    <location>
        <begin position="20"/>
        <end position="253"/>
    </location>
</feature>
<keyword evidence="3" id="KW-0964">Secreted</keyword>
<evidence type="ECO:0000256" key="4">
    <source>
        <dbReference type="ARBA" id="ARBA00022729"/>
    </source>
</evidence>
<evidence type="ECO:0000256" key="3">
    <source>
        <dbReference type="ARBA" id="ARBA00022525"/>
    </source>
</evidence>
<proteinExistence type="inferred from homology"/>
<dbReference type="AlphaFoldDB" id="A0A914X2F8"/>
<evidence type="ECO:0000256" key="2">
    <source>
        <dbReference type="ARBA" id="ARBA00005679"/>
    </source>
</evidence>